<keyword evidence="8" id="KW-1015">Disulfide bond</keyword>
<feature type="region of interest" description="Disordered" evidence="11">
    <location>
        <begin position="366"/>
        <end position="510"/>
    </location>
</feature>
<evidence type="ECO:0000256" key="11">
    <source>
        <dbReference type="SAM" id="MobiDB-lite"/>
    </source>
</evidence>
<evidence type="ECO:0000256" key="1">
    <source>
        <dbReference type="ARBA" id="ARBA00004435"/>
    </source>
</evidence>
<dbReference type="PANTHER" id="PTHR15923:SF7">
    <property type="entry name" value="IMMUNOGLOBULIN-LIKE DOMAIN-CONTAINING RECEPTOR 2 ISOFORM X1"/>
    <property type="match status" value="1"/>
</dbReference>
<evidence type="ECO:0000256" key="2">
    <source>
        <dbReference type="ARBA" id="ARBA00009491"/>
    </source>
</evidence>
<name>A0ABD1J638_9TELE</name>
<dbReference type="AlphaFoldDB" id="A0ABD1J638"/>
<gene>
    <name evidence="14" type="ORF">ACEWY4_023369</name>
</gene>
<dbReference type="PROSITE" id="PS50835">
    <property type="entry name" value="IG_LIKE"/>
    <property type="match status" value="1"/>
</dbReference>
<feature type="compositionally biased region" description="Basic and acidic residues" evidence="11">
    <location>
        <begin position="400"/>
        <end position="415"/>
    </location>
</feature>
<proteinExistence type="inferred from homology"/>
<feature type="compositionally biased region" description="Polar residues" evidence="11">
    <location>
        <begin position="280"/>
        <end position="298"/>
    </location>
</feature>
<feature type="compositionally biased region" description="Basic and acidic residues" evidence="11">
    <location>
        <begin position="299"/>
        <end position="316"/>
    </location>
</feature>
<accession>A0ABD1J638</accession>
<keyword evidence="7 12" id="KW-0472">Membrane</keyword>
<comment type="similarity">
    <text evidence="2">Belongs to the immunoglobulin superfamily. LISCH7 family.</text>
</comment>
<comment type="caution">
    <text evidence="14">The sequence shown here is derived from an EMBL/GenBank/DDBJ whole genome shotgun (WGS) entry which is preliminary data.</text>
</comment>
<evidence type="ECO:0000256" key="8">
    <source>
        <dbReference type="ARBA" id="ARBA00023157"/>
    </source>
</evidence>
<dbReference type="EMBL" id="JBHFQA010000020">
    <property type="protein sequence ID" value="KAL2081516.1"/>
    <property type="molecule type" value="Genomic_DNA"/>
</dbReference>
<dbReference type="InterPro" id="IPR008664">
    <property type="entry name" value="LISCH7"/>
</dbReference>
<evidence type="ECO:0000256" key="5">
    <source>
        <dbReference type="ARBA" id="ARBA00022949"/>
    </source>
</evidence>
<dbReference type="GO" id="GO:0005923">
    <property type="term" value="C:bicellular tight junction"/>
    <property type="evidence" value="ECO:0007669"/>
    <property type="project" value="UniProtKB-SubCell"/>
</dbReference>
<dbReference type="PANTHER" id="PTHR15923">
    <property type="entry name" value="TRANSMEMBRANE AND IMMUNOGLOBULIN DOMAIN-CONTAINING PROTEIN"/>
    <property type="match status" value="1"/>
</dbReference>
<comment type="subcellular location">
    <subcellularLocation>
        <location evidence="1">Cell junction</location>
        <location evidence="1">Tight junction</location>
    </subcellularLocation>
    <subcellularLocation>
        <location evidence="10">Endomembrane system</location>
        <topology evidence="10">Single-pass type I membrane protein</topology>
    </subcellularLocation>
</comment>
<dbReference type="SMART" id="SM00409">
    <property type="entry name" value="IG"/>
    <property type="match status" value="1"/>
</dbReference>
<keyword evidence="9" id="KW-0393">Immunoglobulin domain</keyword>
<keyword evidence="6 12" id="KW-1133">Transmembrane helix</keyword>
<dbReference type="GO" id="GO:0012505">
    <property type="term" value="C:endomembrane system"/>
    <property type="evidence" value="ECO:0007669"/>
    <property type="project" value="UniProtKB-SubCell"/>
</dbReference>
<dbReference type="InterPro" id="IPR003599">
    <property type="entry name" value="Ig_sub"/>
</dbReference>
<protein>
    <recommendedName>
        <fullName evidence="13">Ig-like domain-containing protein</fullName>
    </recommendedName>
</protein>
<reference evidence="14 15" key="1">
    <citation type="submission" date="2024-09" db="EMBL/GenBank/DDBJ databases">
        <title>A chromosome-level genome assembly of Gray's grenadier anchovy, Coilia grayii.</title>
        <authorList>
            <person name="Fu Z."/>
        </authorList>
    </citation>
    <scope>NUCLEOTIDE SEQUENCE [LARGE SCALE GENOMIC DNA]</scope>
    <source>
        <strain evidence="14">G4</strain>
        <tissue evidence="14">Muscle</tissue>
    </source>
</reference>
<dbReference type="InterPro" id="IPR007110">
    <property type="entry name" value="Ig-like_dom"/>
</dbReference>
<feature type="domain" description="Ig-like" evidence="13">
    <location>
        <begin position="1"/>
        <end position="128"/>
    </location>
</feature>
<dbReference type="Pfam" id="PF05624">
    <property type="entry name" value="LSR"/>
    <property type="match status" value="1"/>
</dbReference>
<evidence type="ECO:0000256" key="6">
    <source>
        <dbReference type="ARBA" id="ARBA00022989"/>
    </source>
</evidence>
<evidence type="ECO:0000256" key="12">
    <source>
        <dbReference type="SAM" id="Phobius"/>
    </source>
</evidence>
<dbReference type="Gene3D" id="2.60.40.10">
    <property type="entry name" value="Immunoglobulins"/>
    <property type="match status" value="1"/>
</dbReference>
<keyword evidence="3" id="KW-0796">Tight junction</keyword>
<evidence type="ECO:0000259" key="13">
    <source>
        <dbReference type="PROSITE" id="PS50835"/>
    </source>
</evidence>
<dbReference type="InterPro" id="IPR036179">
    <property type="entry name" value="Ig-like_dom_sf"/>
</dbReference>
<sequence>MLFQSVVLPCQYSTPSSQKAVVQWWYKSYCADRTRDSFSFPESVGVHTSELGTNSYLDCSDSSRTVHIVASGQGDSQTLSPQYKGRDISIINQADLRIGELQWGDSGVYYCKVVIADDVVGQNEAYVELLVMEWLFVGAVVLGSLLFLLLVGVCWCQCCPHSCCCYVRCCCCPDTCCCPRHLYEAGKMIKSMQPTPIPMYAPYYLPGVPSIVPQPSLSVIEPKIASVPPSVDHNGPGVAGSVSELSSLHEGDTDFRHTYRQVQRKALPPISDFDDEPRIHTSSTHTSHGPRSTRYASNHSEEHHTGRWNPRSEHLQRKTLGSRGRTGSLDELEEFARSYGRHGRRGNGRDLEHEYDLELRPRDDFATFRDHSPRRYRGDDDDPGWHGRHSPPPSPRKRRDTGDSERPIRRPRGDSYDDAFLNTLLERKARGGRGGRGEDDSDTPSKSSSKKSSDCYYSRSPSNRPEEDDPLPPYTELVGDRHRPPNPPDRYRTVEPGAQPFSYTRPPNGHAVAHTLQERRDERDKSKKVVSYL</sequence>
<evidence type="ECO:0000313" key="15">
    <source>
        <dbReference type="Proteomes" id="UP001591681"/>
    </source>
</evidence>
<dbReference type="Proteomes" id="UP001591681">
    <property type="component" value="Unassembled WGS sequence"/>
</dbReference>
<keyword evidence="4 12" id="KW-0812">Transmembrane</keyword>
<evidence type="ECO:0000256" key="3">
    <source>
        <dbReference type="ARBA" id="ARBA00022427"/>
    </source>
</evidence>
<dbReference type="SUPFAM" id="SSF48726">
    <property type="entry name" value="Immunoglobulin"/>
    <property type="match status" value="1"/>
</dbReference>
<feature type="compositionally biased region" description="Basic and acidic residues" evidence="11">
    <location>
        <begin position="366"/>
        <end position="378"/>
    </location>
</feature>
<evidence type="ECO:0000256" key="10">
    <source>
        <dbReference type="ARBA" id="ARBA00046288"/>
    </source>
</evidence>
<evidence type="ECO:0000313" key="14">
    <source>
        <dbReference type="EMBL" id="KAL2081516.1"/>
    </source>
</evidence>
<feature type="compositionally biased region" description="Basic and acidic residues" evidence="11">
    <location>
        <begin position="478"/>
        <end position="493"/>
    </location>
</feature>
<keyword evidence="15" id="KW-1185">Reference proteome</keyword>
<feature type="region of interest" description="Disordered" evidence="11">
    <location>
        <begin position="266"/>
        <end position="331"/>
    </location>
</feature>
<dbReference type="InterPro" id="IPR051874">
    <property type="entry name" value="Ig-like_domain-LISCH7"/>
</dbReference>
<feature type="transmembrane region" description="Helical" evidence="12">
    <location>
        <begin position="134"/>
        <end position="153"/>
    </location>
</feature>
<dbReference type="InterPro" id="IPR013783">
    <property type="entry name" value="Ig-like_fold"/>
</dbReference>
<evidence type="ECO:0000256" key="7">
    <source>
        <dbReference type="ARBA" id="ARBA00023136"/>
    </source>
</evidence>
<evidence type="ECO:0000256" key="9">
    <source>
        <dbReference type="ARBA" id="ARBA00023319"/>
    </source>
</evidence>
<keyword evidence="5" id="KW-0965">Cell junction</keyword>
<organism evidence="14 15">
    <name type="scientific">Coilia grayii</name>
    <name type="common">Gray's grenadier anchovy</name>
    <dbReference type="NCBI Taxonomy" id="363190"/>
    <lineage>
        <taxon>Eukaryota</taxon>
        <taxon>Metazoa</taxon>
        <taxon>Chordata</taxon>
        <taxon>Craniata</taxon>
        <taxon>Vertebrata</taxon>
        <taxon>Euteleostomi</taxon>
        <taxon>Actinopterygii</taxon>
        <taxon>Neopterygii</taxon>
        <taxon>Teleostei</taxon>
        <taxon>Clupei</taxon>
        <taxon>Clupeiformes</taxon>
        <taxon>Clupeoidei</taxon>
        <taxon>Engraulidae</taxon>
        <taxon>Coilinae</taxon>
        <taxon>Coilia</taxon>
    </lineage>
</organism>
<evidence type="ECO:0000256" key="4">
    <source>
        <dbReference type="ARBA" id="ARBA00022692"/>
    </source>
</evidence>